<dbReference type="STRING" id="1316194.A0A1Q5UEM7"/>
<protein>
    <submittedName>
        <fullName evidence="1">Uncharacterized protein</fullName>
    </submittedName>
</protein>
<accession>A0A1Q5UEM7</accession>
<organism evidence="1 2">
    <name type="scientific">Penicillium subrubescens</name>
    <dbReference type="NCBI Taxonomy" id="1316194"/>
    <lineage>
        <taxon>Eukaryota</taxon>
        <taxon>Fungi</taxon>
        <taxon>Dikarya</taxon>
        <taxon>Ascomycota</taxon>
        <taxon>Pezizomycotina</taxon>
        <taxon>Eurotiomycetes</taxon>
        <taxon>Eurotiomycetidae</taxon>
        <taxon>Eurotiales</taxon>
        <taxon>Aspergillaceae</taxon>
        <taxon>Penicillium</taxon>
    </lineage>
</organism>
<dbReference type="AlphaFoldDB" id="A0A1Q5UEM7"/>
<proteinExistence type="predicted"/>
<keyword evidence="2" id="KW-1185">Reference proteome</keyword>
<reference evidence="1 2" key="1">
    <citation type="submission" date="2016-10" db="EMBL/GenBank/DDBJ databases">
        <title>Genome sequence of the ascomycete fungus Penicillium subrubescens.</title>
        <authorList>
            <person name="De Vries R.P."/>
            <person name="Peng M."/>
            <person name="Dilokpimol A."/>
            <person name="Hilden K."/>
            <person name="Makela M.R."/>
            <person name="Grigoriev I."/>
            <person name="Riley R."/>
            <person name="Granchi Z."/>
        </authorList>
    </citation>
    <scope>NUCLEOTIDE SEQUENCE [LARGE SCALE GENOMIC DNA]</scope>
    <source>
        <strain evidence="1 2">CBS 132785</strain>
    </source>
</reference>
<dbReference type="Proteomes" id="UP000186955">
    <property type="component" value="Unassembled WGS sequence"/>
</dbReference>
<evidence type="ECO:0000313" key="1">
    <source>
        <dbReference type="EMBL" id="OKP10927.1"/>
    </source>
</evidence>
<dbReference type="EMBL" id="MNBE01000310">
    <property type="protein sequence ID" value="OKP10927.1"/>
    <property type="molecule type" value="Genomic_DNA"/>
</dbReference>
<sequence>MSKSSSSIITEMSVTNKSHNETVISRLKKHMDRVQKKWGPLMAAKEDLDDEYNLPEGPYAGQGIPKRMRNWLKLADFD</sequence>
<name>A0A1Q5UEM7_9EURO</name>
<evidence type="ECO:0000313" key="2">
    <source>
        <dbReference type="Proteomes" id="UP000186955"/>
    </source>
</evidence>
<comment type="caution">
    <text evidence="1">The sequence shown here is derived from an EMBL/GenBank/DDBJ whole genome shotgun (WGS) entry which is preliminary data.</text>
</comment>
<gene>
    <name evidence="1" type="ORF">PENSUB_3747</name>
</gene>